<evidence type="ECO:0000313" key="5">
    <source>
        <dbReference type="EMBL" id="AFL82410.1"/>
    </source>
</evidence>
<evidence type="ECO:0000256" key="3">
    <source>
        <dbReference type="SAM" id="Phobius"/>
    </source>
</evidence>
<name>I3YZJ2_AEQSU</name>
<dbReference type="PANTHER" id="PTHR36507">
    <property type="entry name" value="BLL1555 PROTEIN"/>
    <property type="match status" value="1"/>
</dbReference>
<keyword evidence="3" id="KW-1133">Transmembrane helix</keyword>
<protein>
    <submittedName>
        <fullName evidence="5">Plastocyanin</fullName>
    </submittedName>
</protein>
<organism evidence="5 6">
    <name type="scientific">Aequorivita sublithincola (strain DSM 14238 / LMG 21431 / ACAM 643 / 9-3)</name>
    <dbReference type="NCBI Taxonomy" id="746697"/>
    <lineage>
        <taxon>Bacteria</taxon>
        <taxon>Pseudomonadati</taxon>
        <taxon>Bacteroidota</taxon>
        <taxon>Flavobacteriia</taxon>
        <taxon>Flavobacteriales</taxon>
        <taxon>Flavobacteriaceae</taxon>
        <taxon>Aequorivita</taxon>
    </lineage>
</organism>
<dbReference type="HOGENOM" id="CLU_084115_4_0_10"/>
<dbReference type="SUPFAM" id="SSF49503">
    <property type="entry name" value="Cupredoxins"/>
    <property type="match status" value="1"/>
</dbReference>
<dbReference type="STRING" id="746697.Aeqsu_2970"/>
<keyword evidence="3" id="KW-0472">Membrane</keyword>
<feature type="transmembrane region" description="Helical" evidence="3">
    <location>
        <begin position="7"/>
        <end position="28"/>
    </location>
</feature>
<dbReference type="InterPro" id="IPR008972">
    <property type="entry name" value="Cupredoxin"/>
</dbReference>
<gene>
    <name evidence="5" type="ordered locus">Aeqsu_2970</name>
</gene>
<dbReference type="AlphaFoldDB" id="I3YZJ2"/>
<dbReference type="eggNOG" id="COG3794">
    <property type="taxonomic scope" value="Bacteria"/>
</dbReference>
<dbReference type="Pfam" id="PF00127">
    <property type="entry name" value="Copper-bind"/>
    <property type="match status" value="1"/>
</dbReference>
<dbReference type="GO" id="GO:0009055">
    <property type="term" value="F:electron transfer activity"/>
    <property type="evidence" value="ECO:0007669"/>
    <property type="project" value="InterPro"/>
</dbReference>
<dbReference type="Proteomes" id="UP000006049">
    <property type="component" value="Chromosome"/>
</dbReference>
<keyword evidence="6" id="KW-1185">Reference proteome</keyword>
<dbReference type="InterPro" id="IPR052721">
    <property type="entry name" value="ET_Amicyanin"/>
</dbReference>
<dbReference type="RefSeq" id="WP_014783659.1">
    <property type="nucleotide sequence ID" value="NC_018013.1"/>
</dbReference>
<accession>I3YZJ2</accession>
<reference evidence="5 6" key="1">
    <citation type="submission" date="2012-06" db="EMBL/GenBank/DDBJ databases">
        <title>The complete genome of Aequorivita sublithincola DSM 14238.</title>
        <authorList>
            <consortium name="US DOE Joint Genome Institute (JGI-PGF)"/>
            <person name="Lucas S."/>
            <person name="Copeland A."/>
            <person name="Lapidus A."/>
            <person name="Goodwin L."/>
            <person name="Pitluck S."/>
            <person name="Peters L."/>
            <person name="Munk A.C.C."/>
            <person name="Kyrpides N."/>
            <person name="Mavromatis K."/>
            <person name="Pagani I."/>
            <person name="Ivanova N."/>
            <person name="Ovchinnikova G."/>
            <person name="Zeytun A."/>
            <person name="Detter J.C."/>
            <person name="Han C."/>
            <person name="Land M."/>
            <person name="Hauser L."/>
            <person name="Markowitz V."/>
            <person name="Cheng J.-F."/>
            <person name="Hugenholtz P."/>
            <person name="Woyke T."/>
            <person name="Wu D."/>
            <person name="Tindall B."/>
            <person name="Faehnrich R."/>
            <person name="Brambilla E."/>
            <person name="Klenk H.-P."/>
            <person name="Eisen J.A."/>
        </authorList>
    </citation>
    <scope>NUCLEOTIDE SEQUENCE [LARGE SCALE GENOMIC DNA]</scope>
    <source>
        <strain evidence="6">DSM 14238 / LMG 21431 / ACAM 643 / 9-3</strain>
    </source>
</reference>
<proteinExistence type="predicted"/>
<evidence type="ECO:0000256" key="2">
    <source>
        <dbReference type="ARBA" id="ARBA00023008"/>
    </source>
</evidence>
<dbReference type="InterPro" id="IPR000923">
    <property type="entry name" value="BlueCu_1"/>
</dbReference>
<keyword evidence="3" id="KW-0812">Transmembrane</keyword>
<dbReference type="GO" id="GO:0005507">
    <property type="term" value="F:copper ion binding"/>
    <property type="evidence" value="ECO:0007669"/>
    <property type="project" value="InterPro"/>
</dbReference>
<keyword evidence="1" id="KW-0479">Metal-binding</keyword>
<keyword evidence="2" id="KW-0186">Copper</keyword>
<dbReference type="PANTHER" id="PTHR36507:SF1">
    <property type="entry name" value="BLL1555 PROTEIN"/>
    <property type="match status" value="1"/>
</dbReference>
<feature type="domain" description="Blue (type 1) copper" evidence="4">
    <location>
        <begin position="43"/>
        <end position="118"/>
    </location>
</feature>
<dbReference type="KEGG" id="asl:Aeqsu_2970"/>
<evidence type="ECO:0000259" key="4">
    <source>
        <dbReference type="Pfam" id="PF00127"/>
    </source>
</evidence>
<dbReference type="Gene3D" id="2.60.40.420">
    <property type="entry name" value="Cupredoxins - blue copper proteins"/>
    <property type="match status" value="1"/>
</dbReference>
<evidence type="ECO:0000313" key="6">
    <source>
        <dbReference type="Proteomes" id="UP000006049"/>
    </source>
</evidence>
<dbReference type="EMBL" id="CP003280">
    <property type="protein sequence ID" value="AFL82410.1"/>
    <property type="molecule type" value="Genomic_DNA"/>
</dbReference>
<sequence>MKTIKSLVISITTLVVGMSFVLLLFTSFKNTDVSSNTPTKHVVSIYQMKFTPEKIQVKKGDVVEWINKDFVPHDVTEINKKWTSKPLKQGETFSKVITNNFDYFCSIHIVMKGSVTVKN</sequence>
<evidence type="ECO:0000256" key="1">
    <source>
        <dbReference type="ARBA" id="ARBA00022723"/>
    </source>
</evidence>